<dbReference type="Gene3D" id="3.40.50.300">
    <property type="entry name" value="P-loop containing nucleotide triphosphate hydrolases"/>
    <property type="match status" value="1"/>
</dbReference>
<dbReference type="InterPro" id="IPR002110">
    <property type="entry name" value="Ankyrin_rpt"/>
</dbReference>
<dbReference type="PROSITE" id="PS50088">
    <property type="entry name" value="ANK_REPEAT"/>
    <property type="match status" value="3"/>
</dbReference>
<dbReference type="Proteomes" id="UP000241546">
    <property type="component" value="Unassembled WGS sequence"/>
</dbReference>
<dbReference type="Pfam" id="PF24883">
    <property type="entry name" value="NPHP3_N"/>
    <property type="match status" value="1"/>
</dbReference>
<proteinExistence type="predicted"/>
<evidence type="ECO:0000256" key="2">
    <source>
        <dbReference type="PROSITE-ProRule" id="PRU00023"/>
    </source>
</evidence>
<dbReference type="GeneID" id="36597068"/>
<dbReference type="PANTHER" id="PTHR10039:SF16">
    <property type="entry name" value="GPI INOSITOL-DEACYLASE"/>
    <property type="match status" value="1"/>
</dbReference>
<reference evidence="5" key="1">
    <citation type="submission" date="2016-07" db="EMBL/GenBank/DDBJ databases">
        <title>Multiple horizontal gene transfer events from other fungi enriched the ability of initially mycotrophic Trichoderma (Ascomycota) to feed on dead plant biomass.</title>
        <authorList>
            <consortium name="DOE Joint Genome Institute"/>
            <person name="Atanasova L."/>
            <person name="Chenthamara K."/>
            <person name="Zhang J."/>
            <person name="Grujic M."/>
            <person name="Henrissat B."/>
            <person name="Kuo A."/>
            <person name="Aerts A."/>
            <person name="Salamov A."/>
            <person name="Lipzen A."/>
            <person name="Labutti K."/>
            <person name="Barry K."/>
            <person name="Miao Y."/>
            <person name="Rahimi M.J."/>
            <person name="Shen Q."/>
            <person name="Grigoriev I.V."/>
            <person name="Kubicek C.P."/>
            <person name="Druzhinina I.S."/>
        </authorList>
    </citation>
    <scope>NUCLEOTIDE SEQUENCE [LARGE SCALE GENOMIC DNA]</scope>
    <source>
        <strain evidence="5">TUCIM 6016</strain>
    </source>
</reference>
<dbReference type="SMART" id="SM00248">
    <property type="entry name" value="ANK"/>
    <property type="match status" value="4"/>
</dbReference>
<protein>
    <submittedName>
        <fullName evidence="4">Ankyrin</fullName>
    </submittedName>
</protein>
<dbReference type="PANTHER" id="PTHR10039">
    <property type="entry name" value="AMELOGENIN"/>
    <property type="match status" value="1"/>
</dbReference>
<evidence type="ECO:0000313" key="4">
    <source>
        <dbReference type="EMBL" id="PTB67230.1"/>
    </source>
</evidence>
<gene>
    <name evidence="4" type="ORF">BBK36DRAFT_1084934</name>
</gene>
<feature type="domain" description="Nephrocystin 3-like N-terminal" evidence="3">
    <location>
        <begin position="243"/>
        <end position="421"/>
    </location>
</feature>
<feature type="non-terminal residue" evidence="4">
    <location>
        <position position="947"/>
    </location>
</feature>
<evidence type="ECO:0000259" key="3">
    <source>
        <dbReference type="Pfam" id="PF24883"/>
    </source>
</evidence>
<dbReference type="Pfam" id="PF13637">
    <property type="entry name" value="Ank_4"/>
    <property type="match status" value="1"/>
</dbReference>
<name>A0A2T4BD20_9HYPO</name>
<evidence type="ECO:0000256" key="1">
    <source>
        <dbReference type="ARBA" id="ARBA00022737"/>
    </source>
</evidence>
<keyword evidence="2" id="KW-0040">ANK repeat</keyword>
<dbReference type="PROSITE" id="PS50297">
    <property type="entry name" value="ANK_REP_REGION"/>
    <property type="match status" value="1"/>
</dbReference>
<feature type="repeat" description="ANK" evidence="2">
    <location>
        <begin position="855"/>
        <end position="887"/>
    </location>
</feature>
<sequence>VEELLELVKGLQKKYHEEAVQIRIGRRKISPKDCVAASMTWLTKIGDIVIKFSPNPSGLAWSVIKALLQVPVTSAGETTAILASSARILGILGRGKAYEAVFKDDNTPLERLQTLEIGLVALYAKSLDLLAYAAQHFKNDYRKVLGWITDPGHAESNMAELIQCERDVVWAAECCEKARRTAADKGHTELLLSLRESTTHIFDDMRRVFDEMEAQEMLKALDYFSNVKFGEQHQKKAEARTPGTGQWLLQRCEFQDWDSTESSAILWLHGTVGMGKSFLASSVVDHFLNPHDAASKSAAPDAEDDQGFAFFYCERGSADLSEPISVLRSFVRQLSIVPCYPNLMQNKYIQLYREKRKQGSNLSIKECRDQLLVSANLYPRTTLILDGLDECNPEERWKLIDVLSELVNQAENSVKLFISSRREQDIAAHLDSHNVIEINAGDNWQDIANFVKQRIGETEKTGRWNSISKVLKDKVEKTVCEKSQGMFRWTYLQMDQLSKCRQEKQLEARLGKLPKTLNSTYDELFRGIQEGDREILERAVKWVMCTTSPFTTNQILDAVRLSIASDGTRLDWDPMITEATLLDICSHLIVKDSESGKWKFPHTSVIEYFEEVHLWNLEQSHSFVAKICLLYLLDDEKVDWMISKAYLDDIYLSTGELAQDYGIIHGFQQYVGLRWFRHISTLEKLESREAAVSNLLQQFLGTDQTPIQSSRHYRRWVELFFGGQENDTERDYSYEEGYHEFFPAECPLIGICILGFYHLLQDYWTSPIDVLPINKAKRDLLSIAAFHGHLEICERLIEHGANANRQIDDHPNDYSALSTAVRQEHVDIVRLLIDHGADPNLPNGANPNIGTDDERFDNLLLAAAVEKNRDMCRLLLEHGADVNAHAERGNYGSPLAAAAYNGDQDLCQLFLGHGADANASLDSGNYVTALVAAVVGGNKEVCRLLIE</sequence>
<dbReference type="InterPro" id="IPR027417">
    <property type="entry name" value="P-loop_NTPase"/>
</dbReference>
<dbReference type="SUPFAM" id="SSF48403">
    <property type="entry name" value="Ankyrin repeat"/>
    <property type="match status" value="1"/>
</dbReference>
<keyword evidence="5" id="KW-1185">Reference proteome</keyword>
<evidence type="ECO:0000313" key="5">
    <source>
        <dbReference type="Proteomes" id="UP000241546"/>
    </source>
</evidence>
<dbReference type="InterPro" id="IPR036770">
    <property type="entry name" value="Ankyrin_rpt-contain_sf"/>
</dbReference>
<dbReference type="SUPFAM" id="SSF52540">
    <property type="entry name" value="P-loop containing nucleoside triphosphate hydrolases"/>
    <property type="match status" value="1"/>
</dbReference>
<keyword evidence="1" id="KW-0677">Repeat</keyword>
<dbReference type="OrthoDB" id="7464126at2759"/>
<dbReference type="Pfam" id="PF12796">
    <property type="entry name" value="Ank_2"/>
    <property type="match status" value="1"/>
</dbReference>
<feature type="non-terminal residue" evidence="4">
    <location>
        <position position="1"/>
    </location>
</feature>
<dbReference type="EMBL" id="KZ680211">
    <property type="protein sequence ID" value="PTB67230.1"/>
    <property type="molecule type" value="Genomic_DNA"/>
</dbReference>
<feature type="repeat" description="ANK" evidence="2">
    <location>
        <begin position="890"/>
        <end position="922"/>
    </location>
</feature>
<dbReference type="RefSeq" id="XP_024750550.1">
    <property type="nucleotide sequence ID" value="XM_024888949.1"/>
</dbReference>
<organism evidence="4 5">
    <name type="scientific">Trichoderma citrinoviride</name>
    <dbReference type="NCBI Taxonomy" id="58853"/>
    <lineage>
        <taxon>Eukaryota</taxon>
        <taxon>Fungi</taxon>
        <taxon>Dikarya</taxon>
        <taxon>Ascomycota</taxon>
        <taxon>Pezizomycotina</taxon>
        <taxon>Sordariomycetes</taxon>
        <taxon>Hypocreomycetidae</taxon>
        <taxon>Hypocreales</taxon>
        <taxon>Hypocreaceae</taxon>
        <taxon>Trichoderma</taxon>
    </lineage>
</organism>
<feature type="repeat" description="ANK" evidence="2">
    <location>
        <begin position="812"/>
        <end position="844"/>
    </location>
</feature>
<dbReference type="InterPro" id="IPR056884">
    <property type="entry name" value="NPHP3-like_N"/>
</dbReference>
<dbReference type="AlphaFoldDB" id="A0A2T4BD20"/>
<dbReference type="Gene3D" id="1.25.40.20">
    <property type="entry name" value="Ankyrin repeat-containing domain"/>
    <property type="match status" value="2"/>
</dbReference>
<accession>A0A2T4BD20</accession>